<dbReference type="SUPFAM" id="SSF46689">
    <property type="entry name" value="Homeodomain-like"/>
    <property type="match status" value="1"/>
</dbReference>
<sequence>MGRGASKELKELVVRWHTVDGRSVGEIVDISGYSRSFVYKVLSCWRLYGAVDNPLAYRSGRPPALTAAQVREVLEYVDRHPTTYLDELQD</sequence>
<evidence type="ECO:0000259" key="1">
    <source>
        <dbReference type="Pfam" id="PF13518"/>
    </source>
</evidence>
<accession>J0WWI4</accession>
<dbReference type="InterPro" id="IPR055247">
    <property type="entry name" value="InsJ-like_HTH"/>
</dbReference>
<organism evidence="2 3">
    <name type="scientific">Auricularia subglabra (strain TFB-10046 / SS5)</name>
    <name type="common">White-rot fungus</name>
    <name type="synonym">Auricularia delicata (strain TFB10046)</name>
    <dbReference type="NCBI Taxonomy" id="717982"/>
    <lineage>
        <taxon>Eukaryota</taxon>
        <taxon>Fungi</taxon>
        <taxon>Dikarya</taxon>
        <taxon>Basidiomycota</taxon>
        <taxon>Agaricomycotina</taxon>
        <taxon>Agaricomycetes</taxon>
        <taxon>Auriculariales</taxon>
        <taxon>Auriculariaceae</taxon>
        <taxon>Auricularia</taxon>
    </lineage>
</organism>
<dbReference type="EMBL" id="JH687833">
    <property type="protein sequence ID" value="EJD37904.1"/>
    <property type="molecule type" value="Genomic_DNA"/>
</dbReference>
<dbReference type="OMA" id="HAGQPPI"/>
<reference evidence="3" key="1">
    <citation type="journal article" date="2012" name="Science">
        <title>The Paleozoic origin of enzymatic lignin decomposition reconstructed from 31 fungal genomes.</title>
        <authorList>
            <person name="Floudas D."/>
            <person name="Binder M."/>
            <person name="Riley R."/>
            <person name="Barry K."/>
            <person name="Blanchette R.A."/>
            <person name="Henrissat B."/>
            <person name="Martinez A.T."/>
            <person name="Otillar R."/>
            <person name="Spatafora J.W."/>
            <person name="Yadav J.S."/>
            <person name="Aerts A."/>
            <person name="Benoit I."/>
            <person name="Boyd A."/>
            <person name="Carlson A."/>
            <person name="Copeland A."/>
            <person name="Coutinho P.M."/>
            <person name="de Vries R.P."/>
            <person name="Ferreira P."/>
            <person name="Findley K."/>
            <person name="Foster B."/>
            <person name="Gaskell J."/>
            <person name="Glotzer D."/>
            <person name="Gorecki P."/>
            <person name="Heitman J."/>
            <person name="Hesse C."/>
            <person name="Hori C."/>
            <person name="Igarashi K."/>
            <person name="Jurgens J.A."/>
            <person name="Kallen N."/>
            <person name="Kersten P."/>
            <person name="Kohler A."/>
            <person name="Kuees U."/>
            <person name="Kumar T.K.A."/>
            <person name="Kuo A."/>
            <person name="LaButti K."/>
            <person name="Larrondo L.F."/>
            <person name="Lindquist E."/>
            <person name="Ling A."/>
            <person name="Lombard V."/>
            <person name="Lucas S."/>
            <person name="Lundell T."/>
            <person name="Martin R."/>
            <person name="McLaughlin D.J."/>
            <person name="Morgenstern I."/>
            <person name="Morin E."/>
            <person name="Murat C."/>
            <person name="Nagy L.G."/>
            <person name="Nolan M."/>
            <person name="Ohm R.A."/>
            <person name="Patyshakuliyeva A."/>
            <person name="Rokas A."/>
            <person name="Ruiz-Duenas F.J."/>
            <person name="Sabat G."/>
            <person name="Salamov A."/>
            <person name="Samejima M."/>
            <person name="Schmutz J."/>
            <person name="Slot J.C."/>
            <person name="St John F."/>
            <person name="Stenlid J."/>
            <person name="Sun H."/>
            <person name="Sun S."/>
            <person name="Syed K."/>
            <person name="Tsang A."/>
            <person name="Wiebenga A."/>
            <person name="Young D."/>
            <person name="Pisabarro A."/>
            <person name="Eastwood D.C."/>
            <person name="Martin F."/>
            <person name="Cullen D."/>
            <person name="Grigoriev I.V."/>
            <person name="Hibbett D.S."/>
        </authorList>
    </citation>
    <scope>NUCLEOTIDE SEQUENCE [LARGE SCALE GENOMIC DNA]</scope>
    <source>
        <strain evidence="3">TFB10046</strain>
    </source>
</reference>
<dbReference type="InParanoid" id="J0WWI4"/>
<dbReference type="Pfam" id="PF13518">
    <property type="entry name" value="HTH_28"/>
    <property type="match status" value="1"/>
</dbReference>
<dbReference type="InterPro" id="IPR009057">
    <property type="entry name" value="Homeodomain-like_sf"/>
</dbReference>
<dbReference type="AlphaFoldDB" id="J0WWI4"/>
<evidence type="ECO:0000313" key="2">
    <source>
        <dbReference type="EMBL" id="EJD37904.1"/>
    </source>
</evidence>
<protein>
    <recommendedName>
        <fullName evidence="1">Insertion element IS150 protein InsJ-like helix-turn-helix domain-containing protein</fullName>
    </recommendedName>
</protein>
<dbReference type="eggNOG" id="ENOG502R1P4">
    <property type="taxonomic scope" value="Eukaryota"/>
</dbReference>
<evidence type="ECO:0000313" key="3">
    <source>
        <dbReference type="Proteomes" id="UP000006514"/>
    </source>
</evidence>
<feature type="non-terminal residue" evidence="2">
    <location>
        <position position="90"/>
    </location>
</feature>
<gene>
    <name evidence="2" type="ORF">AURDEDRAFT_43431</name>
</gene>
<dbReference type="Proteomes" id="UP000006514">
    <property type="component" value="Unassembled WGS sequence"/>
</dbReference>
<name>J0WWI4_AURST</name>
<dbReference type="OrthoDB" id="2994945at2759"/>
<keyword evidence="3" id="KW-1185">Reference proteome</keyword>
<proteinExistence type="predicted"/>
<feature type="domain" description="Insertion element IS150 protein InsJ-like helix-turn-helix" evidence="1">
    <location>
        <begin position="10"/>
        <end position="62"/>
    </location>
</feature>
<dbReference type="KEGG" id="adl:AURDEDRAFT_43431"/>